<dbReference type="Proteomes" id="UP000017836">
    <property type="component" value="Unassembled WGS sequence"/>
</dbReference>
<dbReference type="KEGG" id="atr:18444835"/>
<dbReference type="AlphaFoldDB" id="U5D545"/>
<evidence type="ECO:0000256" key="1">
    <source>
        <dbReference type="SAM" id="MobiDB-lite"/>
    </source>
</evidence>
<dbReference type="EMBL" id="KI392442">
    <property type="protein sequence ID" value="ERN16522.1"/>
    <property type="molecule type" value="Genomic_DNA"/>
</dbReference>
<protein>
    <submittedName>
        <fullName evidence="2">Uncharacterized protein</fullName>
    </submittedName>
</protein>
<dbReference type="PANTHER" id="PTHR34120:SF2">
    <property type="entry name" value="OS01G0860900 PROTEIN"/>
    <property type="match status" value="1"/>
</dbReference>
<evidence type="ECO:0000313" key="2">
    <source>
        <dbReference type="EMBL" id="ERN16522.1"/>
    </source>
</evidence>
<keyword evidence="3" id="KW-1185">Reference proteome</keyword>
<proteinExistence type="predicted"/>
<organism evidence="2 3">
    <name type="scientific">Amborella trichopoda</name>
    <dbReference type="NCBI Taxonomy" id="13333"/>
    <lineage>
        <taxon>Eukaryota</taxon>
        <taxon>Viridiplantae</taxon>
        <taxon>Streptophyta</taxon>
        <taxon>Embryophyta</taxon>
        <taxon>Tracheophyta</taxon>
        <taxon>Spermatophyta</taxon>
        <taxon>Magnoliopsida</taxon>
        <taxon>Amborellales</taxon>
        <taxon>Amborellaceae</taxon>
        <taxon>Amborella</taxon>
    </lineage>
</organism>
<feature type="region of interest" description="Disordered" evidence="1">
    <location>
        <begin position="202"/>
        <end position="223"/>
    </location>
</feature>
<accession>U5D545</accession>
<dbReference type="HOGENOM" id="CLU_768027_0_0_1"/>
<dbReference type="OrthoDB" id="696504at2759"/>
<sequence length="361" mass="40373">MLQPDVKVSCETIAGNYGFPAKVNFHAKLEVKVSSKTPAGKPDFLVKPLAPLAQPNSETTSEILTWNDTFQAKDNFPATGKETQSIPHRDTLAGILNLPEKPTSPSDSYTVTKEEEKDWIFKNASFLHRNESTKGSSSRRLKHKLTVIGLPETQNSGYLSCKFRPNVRPKQPLFIPKRTASPLREPSSPKVSCLGSIKLRRSQKQRRRTVKEAVPPPSPTRKPGFWSRVKRLIRFSRRKKDSSQIPAVVGHFPAQEGEIPAIVCQIPASSPPRLSELKRFVSGRKAASMGVLDFEMAKYAERLEDFGEMEVSDRKENIGEIGLSERKKYSGEIWRRRLRTAPPTLVAPYDGAWKDSGPASI</sequence>
<dbReference type="PANTHER" id="PTHR34120">
    <property type="entry name" value="EXPRESSED PROTEIN"/>
    <property type="match status" value="1"/>
</dbReference>
<reference evidence="3" key="1">
    <citation type="journal article" date="2013" name="Science">
        <title>The Amborella genome and the evolution of flowering plants.</title>
        <authorList>
            <consortium name="Amborella Genome Project"/>
        </authorList>
    </citation>
    <scope>NUCLEOTIDE SEQUENCE [LARGE SCALE GENOMIC DNA]</scope>
</reference>
<gene>
    <name evidence="2" type="ORF">AMTR_s00031p00101560</name>
</gene>
<dbReference type="OMA" id="WIFKNAS"/>
<evidence type="ECO:0000313" key="3">
    <source>
        <dbReference type="Proteomes" id="UP000017836"/>
    </source>
</evidence>
<dbReference type="Gramene" id="ERN16522">
    <property type="protein sequence ID" value="ERN16522"/>
    <property type="gene ID" value="AMTR_s00031p00101560"/>
</dbReference>
<name>U5D545_AMBTC</name>